<name>A0A5N7B9A0_9EURO</name>
<keyword evidence="2 5" id="KW-0808">Transferase</keyword>
<protein>
    <recommendedName>
        <fullName evidence="5">Hydroxymethylglutaryl-CoA synthase</fullName>
        <shortName evidence="5">HMG-CoA synthase</shortName>
        <ecNumber evidence="5">2.3.3.10</ecNumber>
    </recommendedName>
    <alternativeName>
        <fullName evidence="5">3-hydroxy-3-methylglutaryl coenzyme A synthase</fullName>
    </alternativeName>
</protein>
<dbReference type="Proteomes" id="UP000326198">
    <property type="component" value="Unassembled WGS sequence"/>
</dbReference>
<dbReference type="InterPro" id="IPR013746">
    <property type="entry name" value="HMG_CoA_synt_C_dom"/>
</dbReference>
<dbReference type="AlphaFoldDB" id="A0A5N7B9A0"/>
<feature type="active site" description="Acyl-thioester intermediate" evidence="3">
    <location>
        <position position="117"/>
    </location>
</feature>
<accession>A0A5N7B9A0</accession>
<feature type="binding site" evidence="4">
    <location>
        <position position="272"/>
    </location>
    <ligand>
        <name>CoA</name>
        <dbReference type="ChEBI" id="CHEBI:57287"/>
    </ligand>
</feature>
<feature type="domain" description="Hydroxymethylglutaryl-coenzyme A synthase N-terminal" evidence="6">
    <location>
        <begin position="3"/>
        <end position="174"/>
    </location>
</feature>
<dbReference type="GO" id="GO:0006084">
    <property type="term" value="P:acetyl-CoA metabolic process"/>
    <property type="evidence" value="ECO:0007669"/>
    <property type="project" value="InterPro"/>
</dbReference>
<organism evidence="8 9">
    <name type="scientific">Aspergillus bertholletiae</name>
    <dbReference type="NCBI Taxonomy" id="1226010"/>
    <lineage>
        <taxon>Eukaryota</taxon>
        <taxon>Fungi</taxon>
        <taxon>Dikarya</taxon>
        <taxon>Ascomycota</taxon>
        <taxon>Pezizomycotina</taxon>
        <taxon>Eurotiomycetes</taxon>
        <taxon>Eurotiomycetidae</taxon>
        <taxon>Eurotiales</taxon>
        <taxon>Aspergillaceae</taxon>
        <taxon>Aspergillus</taxon>
        <taxon>Aspergillus subgen. Circumdati</taxon>
    </lineage>
</organism>
<comment type="function">
    <text evidence="5">Catalyzes the condensation of acetyl-CoA with acetoacetyl-CoA to form HMG-CoA.</text>
</comment>
<gene>
    <name evidence="8" type="ORF">BDV26DRAFT_292409</name>
</gene>
<evidence type="ECO:0000259" key="7">
    <source>
        <dbReference type="Pfam" id="PF08540"/>
    </source>
</evidence>
<dbReference type="Pfam" id="PF08540">
    <property type="entry name" value="HMG_CoA_synt_C"/>
    <property type="match status" value="1"/>
</dbReference>
<dbReference type="InterPro" id="IPR013528">
    <property type="entry name" value="HMG_CoA_synth_N"/>
</dbReference>
<proteinExistence type="inferred from homology"/>
<feature type="active site" description="Proton donor/acceptor" evidence="3">
    <location>
        <position position="263"/>
    </location>
</feature>
<dbReference type="EMBL" id="ML736210">
    <property type="protein sequence ID" value="KAE8378312.1"/>
    <property type="molecule type" value="Genomic_DNA"/>
</dbReference>
<feature type="active site" description="Proton donor/acceptor" evidence="3">
    <location>
        <position position="85"/>
    </location>
</feature>
<feature type="domain" description="Hydroxymethylglutaryl-coenzyme A synthase C-terminal" evidence="7">
    <location>
        <begin position="179"/>
        <end position="459"/>
    </location>
</feature>
<dbReference type="InterPro" id="IPR010122">
    <property type="entry name" value="HMG_CoA_synthase_euk"/>
</dbReference>
<dbReference type="NCBIfam" id="TIGR01833">
    <property type="entry name" value="HMG-CoA-S_euk"/>
    <property type="match status" value="1"/>
</dbReference>
<reference evidence="8 9" key="1">
    <citation type="submission" date="2019-04" db="EMBL/GenBank/DDBJ databases">
        <title>Friends and foes A comparative genomics studyof 23 Aspergillus species from section Flavi.</title>
        <authorList>
            <consortium name="DOE Joint Genome Institute"/>
            <person name="Kjaerbolling I."/>
            <person name="Vesth T."/>
            <person name="Frisvad J.C."/>
            <person name="Nybo J.L."/>
            <person name="Theobald S."/>
            <person name="Kildgaard S."/>
            <person name="Isbrandt T."/>
            <person name="Kuo A."/>
            <person name="Sato A."/>
            <person name="Lyhne E.K."/>
            <person name="Kogle M.E."/>
            <person name="Wiebenga A."/>
            <person name="Kun R.S."/>
            <person name="Lubbers R.J."/>
            <person name="Makela M.R."/>
            <person name="Barry K."/>
            <person name="Chovatia M."/>
            <person name="Clum A."/>
            <person name="Daum C."/>
            <person name="Haridas S."/>
            <person name="He G."/>
            <person name="LaButti K."/>
            <person name="Lipzen A."/>
            <person name="Mondo S."/>
            <person name="Riley R."/>
            <person name="Salamov A."/>
            <person name="Simmons B.A."/>
            <person name="Magnuson J.K."/>
            <person name="Henrissat B."/>
            <person name="Mortensen U.H."/>
            <person name="Larsen T.O."/>
            <person name="Devries R.P."/>
            <person name="Grigoriev I.V."/>
            <person name="Machida M."/>
            <person name="Baker S.E."/>
            <person name="Andersen M.R."/>
        </authorList>
    </citation>
    <scope>NUCLEOTIDE SEQUENCE [LARGE SCALE GENOMIC DNA]</scope>
    <source>
        <strain evidence="8 9">IBT 29228</strain>
    </source>
</reference>
<comment type="similarity">
    <text evidence="1 5">Belongs to the thiolase-like superfamily. HMG-CoA synthase family.</text>
</comment>
<evidence type="ECO:0000256" key="3">
    <source>
        <dbReference type="PIRSR" id="PIRSR610122-1"/>
    </source>
</evidence>
<dbReference type="PANTHER" id="PTHR43323:SF2">
    <property type="entry name" value="HYDROXYMETHYLGLUTARYL-COA SYNTHASE"/>
    <property type="match status" value="1"/>
</dbReference>
<evidence type="ECO:0000256" key="4">
    <source>
        <dbReference type="PIRSR" id="PIRSR610122-2"/>
    </source>
</evidence>
<sequence>MAYPKNVGIKALEIYVPSQVVDQGEFEKHQGVSAGKYTIGLGLQSMNFCTDREDVCSIALTAVSSLLRKYSIDPRSIGRLEVGTESPIDKAKSVKTVLTQLFADNHSLEGADTVNACYGGTNALFNAINWVESRSWDGRDAIVVAADIAIYKEAAARPTGGAGCVAILVGPNAPIVAVPGLRGSYMTHAYDFYKPNMKSEYPLVNGHLSISYFLSALDGCYAELRKNAARLASNNEGSHPETAAILARKRQGLIDVFDFMAFHTPNCKLVSKSYGRLLYNDFLDEKSRAEFANLPENLSDLSYEESLKSKELEKAFIELSKERFVPRVKPCIRAPSLCGNMYTASLYCSLISVLSHVGSDALQGKTIGMFSYGSGITSTLFTLQVVGDVSDIIDKINLFARLEARRVASPQEYEEAIKLREAAYGASNFTPRGDLASIGEGVYYLEHIDEQYQRTYAVKSAASNGHRQ</sequence>
<dbReference type="FunFam" id="3.40.47.10:FF:000008">
    <property type="entry name" value="3-hydroxy-3-methylglutaryl coenzyme A synthase"/>
    <property type="match status" value="1"/>
</dbReference>
<dbReference type="InterPro" id="IPR016039">
    <property type="entry name" value="Thiolase-like"/>
</dbReference>
<dbReference type="GO" id="GO:0004421">
    <property type="term" value="F:hydroxymethylglutaryl-CoA synthase activity"/>
    <property type="evidence" value="ECO:0007669"/>
    <property type="project" value="UniProtKB-EC"/>
</dbReference>
<dbReference type="CDD" id="cd00827">
    <property type="entry name" value="init_cond_enzymes"/>
    <property type="match status" value="1"/>
</dbReference>
<evidence type="ECO:0000313" key="8">
    <source>
        <dbReference type="EMBL" id="KAE8378312.1"/>
    </source>
</evidence>
<dbReference type="EC" id="2.3.3.10" evidence="5"/>
<evidence type="ECO:0000259" key="6">
    <source>
        <dbReference type="Pfam" id="PF01154"/>
    </source>
</evidence>
<evidence type="ECO:0000256" key="5">
    <source>
        <dbReference type="RuleBase" id="RU364071"/>
    </source>
</evidence>
<evidence type="ECO:0000313" key="9">
    <source>
        <dbReference type="Proteomes" id="UP000326198"/>
    </source>
</evidence>
<dbReference type="OrthoDB" id="1269963at2759"/>
<dbReference type="PANTHER" id="PTHR43323">
    <property type="entry name" value="3-HYDROXY-3-METHYLGLUTARYL COENZYME A SYNTHASE"/>
    <property type="match status" value="1"/>
</dbReference>
<evidence type="ECO:0000256" key="1">
    <source>
        <dbReference type="ARBA" id="ARBA00007061"/>
    </source>
</evidence>
<dbReference type="GO" id="GO:0006696">
    <property type="term" value="P:ergosterol biosynthetic process"/>
    <property type="evidence" value="ECO:0007669"/>
    <property type="project" value="TreeGrafter"/>
</dbReference>
<feature type="binding site" evidence="4">
    <location>
        <position position="209"/>
    </location>
    <ligand>
        <name>CoA</name>
        <dbReference type="ChEBI" id="CHEBI:57287"/>
    </ligand>
</feature>
<dbReference type="GO" id="GO:0010142">
    <property type="term" value="P:farnesyl diphosphate biosynthetic process, mevalonate pathway"/>
    <property type="evidence" value="ECO:0007669"/>
    <property type="project" value="InterPro"/>
</dbReference>
<dbReference type="Gene3D" id="3.40.47.10">
    <property type="match status" value="1"/>
</dbReference>
<comment type="catalytic activity">
    <reaction evidence="5">
        <text>acetoacetyl-CoA + acetyl-CoA + H2O = (3S)-3-hydroxy-3-methylglutaryl-CoA + CoA + H(+)</text>
        <dbReference type="Rhea" id="RHEA:10188"/>
        <dbReference type="ChEBI" id="CHEBI:15377"/>
        <dbReference type="ChEBI" id="CHEBI:15378"/>
        <dbReference type="ChEBI" id="CHEBI:43074"/>
        <dbReference type="ChEBI" id="CHEBI:57286"/>
        <dbReference type="ChEBI" id="CHEBI:57287"/>
        <dbReference type="ChEBI" id="CHEBI:57288"/>
        <dbReference type="EC" id="2.3.3.10"/>
    </reaction>
</comment>
<dbReference type="Pfam" id="PF01154">
    <property type="entry name" value="HMG_CoA_synt_N"/>
    <property type="match status" value="1"/>
</dbReference>
<dbReference type="SUPFAM" id="SSF53901">
    <property type="entry name" value="Thiolase-like"/>
    <property type="match status" value="2"/>
</dbReference>
<feature type="binding site" evidence="4">
    <location>
        <position position="268"/>
    </location>
    <ligand>
        <name>CoA</name>
        <dbReference type="ChEBI" id="CHEBI:57287"/>
    </ligand>
</feature>
<evidence type="ECO:0000256" key="2">
    <source>
        <dbReference type="ARBA" id="ARBA00022679"/>
    </source>
</evidence>
<keyword evidence="9" id="KW-1185">Reference proteome</keyword>